<dbReference type="KEGG" id="mjh:JH146_0788"/>
<dbReference type="GeneID" id="24891392"/>
<dbReference type="AlphaFoldDB" id="A0A076LJA4"/>
<dbReference type="OrthoDB" id="100632at2157"/>
<evidence type="ECO:0000313" key="1">
    <source>
        <dbReference type="EMBL" id="AIJ05634.1"/>
    </source>
</evidence>
<dbReference type="EMBL" id="CP009149">
    <property type="protein sequence ID" value="AIJ05634.1"/>
    <property type="molecule type" value="Genomic_DNA"/>
</dbReference>
<dbReference type="HOGENOM" id="CLU_114816_0_0_2"/>
<evidence type="ECO:0000313" key="2">
    <source>
        <dbReference type="Proteomes" id="UP000028781"/>
    </source>
</evidence>
<name>A0A076LJA4_9EURY</name>
<evidence type="ECO:0008006" key="3">
    <source>
        <dbReference type="Google" id="ProtNLM"/>
    </source>
</evidence>
<proteinExistence type="predicted"/>
<reference evidence="1 2" key="1">
    <citation type="journal article" date="2015" name="Int. J. Syst. Evol. Microbiol.">
        <title>M ethanocaldococcus bathoardescens sp. nov., a hyperthermophilic methanogen isolated from a volcanically active deep-sea hydrothermal vent.</title>
        <authorList>
            <person name="Stewart L.C."/>
            <person name="Jung J.H."/>
            <person name="Kim Y.T."/>
            <person name="Kwon S.W."/>
            <person name="Park C.S."/>
            <person name="Holden J.F."/>
        </authorList>
    </citation>
    <scope>NUCLEOTIDE SEQUENCE [LARGE SCALE GENOMIC DNA]</scope>
    <source>
        <strain evidence="1 2">JH146</strain>
    </source>
</reference>
<accession>A0A076LJA4</accession>
<protein>
    <recommendedName>
        <fullName evidence="3">HEPN domain-containing protein</fullName>
    </recommendedName>
</protein>
<dbReference type="Proteomes" id="UP000028781">
    <property type="component" value="Chromosome"/>
</dbReference>
<dbReference type="RefSeq" id="WP_048201795.1">
    <property type="nucleotide sequence ID" value="NZ_CP009149.1"/>
</dbReference>
<gene>
    <name evidence="1" type="ORF">JH146_0788</name>
</gene>
<organism evidence="1 2">
    <name type="scientific">Methanocaldococcus bathoardescens</name>
    <dbReference type="NCBI Taxonomy" id="1301915"/>
    <lineage>
        <taxon>Archaea</taxon>
        <taxon>Methanobacteriati</taxon>
        <taxon>Methanobacteriota</taxon>
        <taxon>Methanomada group</taxon>
        <taxon>Methanococci</taxon>
        <taxon>Methanococcales</taxon>
        <taxon>Methanocaldococcaceae</taxon>
        <taxon>Methanocaldococcus</taxon>
    </lineage>
</organism>
<sequence>MKTPTSKSNFNPEEFKNLAMYLKENKDNIHNPNEISIECINRVIAGRLYYSAFLILRETIIRELSNYSNCPKEVNYFKDALLGGSVHNTLLKFIEKIRDNNNLNQNPELREAISQIYNSLDCLKGHRVAADYDLSIPTPVKIKTNSNHKTVKTNRDYEEINFEKTRVIKKLERKYNLIIESLSKLEGILRKNKNDVCKILRELWVKK</sequence>
<keyword evidence="2" id="KW-1185">Reference proteome</keyword>
<dbReference type="STRING" id="1301915.JH146_0788"/>